<dbReference type="PROSITE" id="PS50011">
    <property type="entry name" value="PROTEIN_KINASE_DOM"/>
    <property type="match status" value="1"/>
</dbReference>
<reference evidence="12" key="1">
    <citation type="submission" date="2021-03" db="EMBL/GenBank/DDBJ databases">
        <authorList>
            <consortium name="Genoscope - CEA"/>
            <person name="William W."/>
        </authorList>
    </citation>
    <scope>NUCLEOTIDE SEQUENCE</scope>
    <source>
        <strain evidence="12">Doubled-haploid Pahang</strain>
    </source>
</reference>
<evidence type="ECO:0000256" key="10">
    <source>
        <dbReference type="SAM" id="MobiDB-lite"/>
    </source>
</evidence>
<evidence type="ECO:0000256" key="8">
    <source>
        <dbReference type="ARBA" id="ARBA00049280"/>
    </source>
</evidence>
<dbReference type="SUPFAM" id="SSF56112">
    <property type="entry name" value="Protein kinase-like (PK-like)"/>
    <property type="match status" value="1"/>
</dbReference>
<dbReference type="CDD" id="cd07840">
    <property type="entry name" value="STKc_CDK9_like"/>
    <property type="match status" value="1"/>
</dbReference>
<evidence type="ECO:0000256" key="5">
    <source>
        <dbReference type="ARBA" id="ARBA00022741"/>
    </source>
</evidence>
<keyword evidence="6" id="KW-0418">Kinase</keyword>
<comment type="catalytic activity">
    <reaction evidence="8">
        <text>[DNA-directed RNA polymerase] + ATP = phospho-[DNA-directed RNA polymerase] + ADP + H(+)</text>
        <dbReference type="Rhea" id="RHEA:10216"/>
        <dbReference type="Rhea" id="RHEA-COMP:11321"/>
        <dbReference type="Rhea" id="RHEA-COMP:11322"/>
        <dbReference type="ChEBI" id="CHEBI:15378"/>
        <dbReference type="ChEBI" id="CHEBI:30616"/>
        <dbReference type="ChEBI" id="CHEBI:43176"/>
        <dbReference type="ChEBI" id="CHEBI:68546"/>
        <dbReference type="ChEBI" id="CHEBI:456216"/>
        <dbReference type="EC" id="2.7.11.23"/>
    </reaction>
</comment>
<evidence type="ECO:0000256" key="9">
    <source>
        <dbReference type="PROSITE-ProRule" id="PRU10141"/>
    </source>
</evidence>
<dbReference type="EC" id="2.7.11.23" evidence="2"/>
<accession>A0A8D6ZQV8</accession>
<dbReference type="FunFam" id="1.10.510.10:FF:000043">
    <property type="entry name" value="probable serine/threonine-protein kinase At1g54610"/>
    <property type="match status" value="1"/>
</dbReference>
<proteinExistence type="inferred from homology"/>
<dbReference type="PANTHER" id="PTHR24056:SF481">
    <property type="entry name" value="OS02G0559300 PROTEIN"/>
    <property type="match status" value="1"/>
</dbReference>
<keyword evidence="4" id="KW-0808">Transferase</keyword>
<feature type="compositionally biased region" description="Polar residues" evidence="10">
    <location>
        <begin position="500"/>
        <end position="518"/>
    </location>
</feature>
<feature type="region of interest" description="Disordered" evidence="10">
    <location>
        <begin position="604"/>
        <end position="652"/>
    </location>
</feature>
<organism evidence="12">
    <name type="scientific">Musa acuminata subsp. malaccensis</name>
    <name type="common">Wild banana</name>
    <name type="synonym">Musa malaccensis</name>
    <dbReference type="NCBI Taxonomy" id="214687"/>
    <lineage>
        <taxon>Eukaryota</taxon>
        <taxon>Viridiplantae</taxon>
        <taxon>Streptophyta</taxon>
        <taxon>Embryophyta</taxon>
        <taxon>Tracheophyta</taxon>
        <taxon>Spermatophyta</taxon>
        <taxon>Magnoliopsida</taxon>
        <taxon>Liliopsida</taxon>
        <taxon>Zingiberales</taxon>
        <taxon>Musaceae</taxon>
        <taxon>Musa</taxon>
    </lineage>
</organism>
<dbReference type="PROSITE" id="PS00107">
    <property type="entry name" value="PROTEIN_KINASE_ATP"/>
    <property type="match status" value="1"/>
</dbReference>
<feature type="compositionally biased region" description="Basic and acidic residues" evidence="10">
    <location>
        <begin position="604"/>
        <end position="617"/>
    </location>
</feature>
<evidence type="ECO:0000256" key="1">
    <source>
        <dbReference type="ARBA" id="ARBA00006485"/>
    </source>
</evidence>
<dbReference type="PANTHER" id="PTHR24056">
    <property type="entry name" value="CELL DIVISION PROTEIN KINASE"/>
    <property type="match status" value="1"/>
</dbReference>
<dbReference type="InterPro" id="IPR050108">
    <property type="entry name" value="CDK"/>
</dbReference>
<dbReference type="InterPro" id="IPR011009">
    <property type="entry name" value="Kinase-like_dom_sf"/>
</dbReference>
<dbReference type="Gene3D" id="3.30.200.20">
    <property type="entry name" value="Phosphorylase Kinase, domain 1"/>
    <property type="match status" value="1"/>
</dbReference>
<dbReference type="EMBL" id="HG996474">
    <property type="protein sequence ID" value="CAG1834502.1"/>
    <property type="molecule type" value="Genomic_DNA"/>
</dbReference>
<feature type="binding site" evidence="9">
    <location>
        <position position="173"/>
    </location>
    <ligand>
        <name>ATP</name>
        <dbReference type="ChEBI" id="CHEBI:30616"/>
    </ligand>
</feature>
<dbReference type="GO" id="GO:0005524">
    <property type="term" value="F:ATP binding"/>
    <property type="evidence" value="ECO:0007669"/>
    <property type="project" value="UniProtKB-UniRule"/>
</dbReference>
<keyword evidence="3" id="KW-0723">Serine/threonine-protein kinase</keyword>
<evidence type="ECO:0000256" key="2">
    <source>
        <dbReference type="ARBA" id="ARBA00012409"/>
    </source>
</evidence>
<keyword evidence="7 9" id="KW-0067">ATP-binding</keyword>
<sequence>MGCICSKGISRDGETHRIKSLKRFLTLSKKGVVVAARVDVASNGNPMVATQDNAVTNSLPPLVGERGKTAAGGGLQRWVTLNAGANRDSSEAVGVPNEVEGSLEIVDVPNGFSGEHVAAGWPSWLTAVAAEAIDGWIPRKASSFEKLDKIGQGTYSNVYRARDLESGKIVALKKVRFVNMDPESVRFMAREIHILRRLDHPNVIKLEGIVTSRMSCNLYLVFEYMEHDLAGLAARPGPKFTEPQVKCYMQQLLEGLAHCHSRGILHRDIKGSNLLIDNNGILKIADFGLATLFNPYQKQPLTSRVVTLWYRPPELLLGATEYGVAVDLWSSGCILAELLAGKPIMPGRTEVEQLHKIFKLCGSPSDEYWKKSKLPHATIFKPQHQYRRCVAETFEDFPSVALTLLDSLLAVEPANRGTAASALSSAFFKTKPFACNPSSLPKYPPSKEYDAKLRDEEIRRQRAEATKKRSESARPGRREIKTKPMPDANVKQQKRKPQANPKTSSEKYNAQYDESGSGFSIDPPVGTAQNGFYHPGMHAGGFGSSLTKEENQEEPQVPGRSYSSMGVANGPRLQAQRSYMPLSGAAFFPGSVAARSTASSRYNRLDVAEPSDKHILDRPASTHKKDDRTASKGYGPRNKKIHYSGLLMPTGGNVEDMLKEHERQIQQVVRKARLDKVKTKKNF</sequence>
<dbReference type="AlphaFoldDB" id="A0A8D6ZQV8"/>
<evidence type="ECO:0000313" key="12">
    <source>
        <dbReference type="EMBL" id="CAG1834502.1"/>
    </source>
</evidence>
<dbReference type="GO" id="GO:0008353">
    <property type="term" value="F:RNA polymerase II CTD heptapeptide repeat kinase activity"/>
    <property type="evidence" value="ECO:0007669"/>
    <property type="project" value="UniProtKB-EC"/>
</dbReference>
<feature type="region of interest" description="Disordered" evidence="10">
    <location>
        <begin position="461"/>
        <end position="565"/>
    </location>
</feature>
<feature type="compositionally biased region" description="Basic and acidic residues" evidence="10">
    <location>
        <begin position="461"/>
        <end position="484"/>
    </location>
</feature>
<evidence type="ECO:0000256" key="7">
    <source>
        <dbReference type="ARBA" id="ARBA00022840"/>
    </source>
</evidence>
<dbReference type="InterPro" id="IPR008271">
    <property type="entry name" value="Ser/Thr_kinase_AS"/>
</dbReference>
<evidence type="ECO:0000256" key="3">
    <source>
        <dbReference type="ARBA" id="ARBA00022527"/>
    </source>
</evidence>
<evidence type="ECO:0000259" key="11">
    <source>
        <dbReference type="PROSITE" id="PS50011"/>
    </source>
</evidence>
<dbReference type="InterPro" id="IPR000719">
    <property type="entry name" value="Prot_kinase_dom"/>
</dbReference>
<dbReference type="OrthoDB" id="779276at2759"/>
<protein>
    <recommendedName>
        <fullName evidence="2">[RNA-polymerase]-subunit kinase</fullName>
        <ecNumber evidence="2">2.7.11.23</ecNumber>
    </recommendedName>
</protein>
<evidence type="ECO:0000256" key="4">
    <source>
        <dbReference type="ARBA" id="ARBA00022679"/>
    </source>
</evidence>
<name>A0A8D6ZQV8_MUSAM</name>
<feature type="domain" description="Protein kinase" evidence="11">
    <location>
        <begin position="144"/>
        <end position="428"/>
    </location>
</feature>
<dbReference type="Pfam" id="PF00069">
    <property type="entry name" value="Pkinase"/>
    <property type="match status" value="1"/>
</dbReference>
<dbReference type="Gene3D" id="1.10.510.10">
    <property type="entry name" value="Transferase(Phosphotransferase) domain 1"/>
    <property type="match status" value="1"/>
</dbReference>
<evidence type="ECO:0000256" key="6">
    <source>
        <dbReference type="ARBA" id="ARBA00022777"/>
    </source>
</evidence>
<gene>
    <name evidence="12" type="ORF">GSMUA_226070.1</name>
</gene>
<dbReference type="PROSITE" id="PS00108">
    <property type="entry name" value="PROTEIN_KINASE_ST"/>
    <property type="match status" value="1"/>
</dbReference>
<comment type="similarity">
    <text evidence="1">Belongs to the protein kinase superfamily. CMGC Ser/Thr protein kinase family. CDC2/CDKX subfamily.</text>
</comment>
<keyword evidence="5 9" id="KW-0547">Nucleotide-binding</keyword>
<dbReference type="SMART" id="SM00220">
    <property type="entry name" value="S_TKc"/>
    <property type="match status" value="1"/>
</dbReference>
<dbReference type="InterPro" id="IPR017441">
    <property type="entry name" value="Protein_kinase_ATP_BS"/>
</dbReference>
<dbReference type="FunFam" id="3.30.200.20:FF:000021">
    <property type="entry name" value="probable serine/threonine-protein kinase At1g54610"/>
    <property type="match status" value="1"/>
</dbReference>